<comment type="caution">
    <text evidence="8">The sequence shown here is derived from an EMBL/GenBank/DDBJ whole genome shotgun (WGS) entry which is preliminary data.</text>
</comment>
<dbReference type="CDD" id="cd05284">
    <property type="entry name" value="arabinose_DH_like"/>
    <property type="match status" value="1"/>
</dbReference>
<dbReference type="PANTHER" id="PTHR43350">
    <property type="entry name" value="NAD-DEPENDENT ALCOHOL DEHYDROGENASE"/>
    <property type="match status" value="1"/>
</dbReference>
<evidence type="ECO:0000256" key="2">
    <source>
        <dbReference type="ARBA" id="ARBA00008072"/>
    </source>
</evidence>
<dbReference type="Pfam" id="PF08240">
    <property type="entry name" value="ADH_N"/>
    <property type="match status" value="1"/>
</dbReference>
<dbReference type="PANTHER" id="PTHR43350:SF17">
    <property type="entry name" value="NAD-DEPENDENT ALCOHOL DEHYDROGENASE"/>
    <property type="match status" value="1"/>
</dbReference>
<reference evidence="9" key="1">
    <citation type="journal article" date="2019" name="Int. J. Syst. Evol. Microbiol.">
        <title>The Global Catalogue of Microorganisms (GCM) 10K type strain sequencing project: providing services to taxonomists for standard genome sequencing and annotation.</title>
        <authorList>
            <consortium name="The Broad Institute Genomics Platform"/>
            <consortium name="The Broad Institute Genome Sequencing Center for Infectious Disease"/>
            <person name="Wu L."/>
            <person name="Ma J."/>
        </authorList>
    </citation>
    <scope>NUCLEOTIDE SEQUENCE [LARGE SCALE GENOMIC DNA]</scope>
    <source>
        <strain evidence="9">CGMCC 4.7329</strain>
    </source>
</reference>
<keyword evidence="5" id="KW-0560">Oxidoreductase</keyword>
<dbReference type="SUPFAM" id="SSF51735">
    <property type="entry name" value="NAD(P)-binding Rossmann-fold domains"/>
    <property type="match status" value="1"/>
</dbReference>
<evidence type="ECO:0000256" key="4">
    <source>
        <dbReference type="ARBA" id="ARBA00022833"/>
    </source>
</evidence>
<dbReference type="Pfam" id="PF00107">
    <property type="entry name" value="ADH_zinc_N"/>
    <property type="match status" value="1"/>
</dbReference>
<dbReference type="SMART" id="SM00829">
    <property type="entry name" value="PKS_ER"/>
    <property type="match status" value="1"/>
</dbReference>
<evidence type="ECO:0000313" key="8">
    <source>
        <dbReference type="EMBL" id="GGN76862.1"/>
    </source>
</evidence>
<dbReference type="SUPFAM" id="SSF50129">
    <property type="entry name" value="GroES-like"/>
    <property type="match status" value="1"/>
</dbReference>
<dbReference type="Gene3D" id="3.90.180.10">
    <property type="entry name" value="Medium-chain alcohol dehydrogenases, catalytic domain"/>
    <property type="match status" value="1"/>
</dbReference>
<dbReference type="PROSITE" id="PS00059">
    <property type="entry name" value="ADH_ZINC"/>
    <property type="match status" value="1"/>
</dbReference>
<proteinExistence type="inferred from homology"/>
<name>A0ABQ2KBQ5_9NOCA</name>
<dbReference type="Gene3D" id="3.40.50.720">
    <property type="entry name" value="NAD(P)-binding Rossmann-like Domain"/>
    <property type="match status" value="1"/>
</dbReference>
<evidence type="ECO:0000313" key="9">
    <source>
        <dbReference type="Proteomes" id="UP000658127"/>
    </source>
</evidence>
<dbReference type="InterPro" id="IPR013149">
    <property type="entry name" value="ADH-like_C"/>
</dbReference>
<dbReference type="InterPro" id="IPR036291">
    <property type="entry name" value="NAD(P)-bd_dom_sf"/>
</dbReference>
<evidence type="ECO:0000259" key="7">
    <source>
        <dbReference type="SMART" id="SM00829"/>
    </source>
</evidence>
<keyword evidence="9" id="KW-1185">Reference proteome</keyword>
<evidence type="ECO:0000256" key="6">
    <source>
        <dbReference type="RuleBase" id="RU361277"/>
    </source>
</evidence>
<dbReference type="Proteomes" id="UP000658127">
    <property type="component" value="Unassembled WGS sequence"/>
</dbReference>
<dbReference type="InterPro" id="IPR002328">
    <property type="entry name" value="ADH_Zn_CS"/>
</dbReference>
<evidence type="ECO:0000256" key="5">
    <source>
        <dbReference type="ARBA" id="ARBA00023002"/>
    </source>
</evidence>
<feature type="domain" description="Enoyl reductase (ER)" evidence="7">
    <location>
        <begin position="9"/>
        <end position="346"/>
    </location>
</feature>
<dbReference type="InterPro" id="IPR020843">
    <property type="entry name" value="ER"/>
</dbReference>
<evidence type="ECO:0000256" key="1">
    <source>
        <dbReference type="ARBA" id="ARBA00001947"/>
    </source>
</evidence>
<accession>A0ABQ2KBQ5</accession>
<dbReference type="InterPro" id="IPR011032">
    <property type="entry name" value="GroES-like_sf"/>
</dbReference>
<dbReference type="InterPro" id="IPR013154">
    <property type="entry name" value="ADH-like_N"/>
</dbReference>
<sequence>MSMRAMQLTAPGTLELRTVPVPDIGPDDLLLRVGAAGICHSDSFVLSLPFPMSDKPLTLGHEIAGTIESVGPRVAGRSVGERGIVYLCWSCGECRECLRGNENVCLAAGRTAMPPCPGLGPDGGMAEYVRIPARSFVPIGDMDFAQAAPLADAALTPMHAIRGASDQLWPGATAVAIGIGGLGHVAVQLLKAMTETRVIAVDVDADKLALATACGADIALQAGDATAAAILELTGGRGAEAVFDFVGADATAKLAVEAVAPNGAYRMVGLAGGVPGIDSGPAGGPGLPWGATVRKSYGGTRTDLLDAVALAAAGKVRAEIERFDLADARTAFDRLDSGAIRGRAVLIP</sequence>
<comment type="similarity">
    <text evidence="2 6">Belongs to the zinc-containing alcohol dehydrogenase family.</text>
</comment>
<keyword evidence="4 6" id="KW-0862">Zinc</keyword>
<keyword evidence="3 6" id="KW-0479">Metal-binding</keyword>
<protein>
    <submittedName>
        <fullName evidence="8">Oxidoreductase</fullName>
    </submittedName>
</protein>
<organism evidence="8 9">
    <name type="scientific">Nocardia rhizosphaerihabitans</name>
    <dbReference type="NCBI Taxonomy" id="1691570"/>
    <lineage>
        <taxon>Bacteria</taxon>
        <taxon>Bacillati</taxon>
        <taxon>Actinomycetota</taxon>
        <taxon>Actinomycetes</taxon>
        <taxon>Mycobacteriales</taxon>
        <taxon>Nocardiaceae</taxon>
        <taxon>Nocardia</taxon>
    </lineage>
</organism>
<comment type="cofactor">
    <cofactor evidence="1 6">
        <name>Zn(2+)</name>
        <dbReference type="ChEBI" id="CHEBI:29105"/>
    </cofactor>
</comment>
<dbReference type="EMBL" id="BMNE01000002">
    <property type="protein sequence ID" value="GGN76862.1"/>
    <property type="molecule type" value="Genomic_DNA"/>
</dbReference>
<gene>
    <name evidence="8" type="ORF">GCM10011610_22760</name>
</gene>
<evidence type="ECO:0000256" key="3">
    <source>
        <dbReference type="ARBA" id="ARBA00022723"/>
    </source>
</evidence>